<keyword evidence="2" id="KW-1185">Reference proteome</keyword>
<dbReference type="Proteomes" id="UP001311232">
    <property type="component" value="Unassembled WGS sequence"/>
</dbReference>
<dbReference type="AlphaFoldDB" id="A0AAV9S037"/>
<comment type="caution">
    <text evidence="1">The sequence shown here is derived from an EMBL/GenBank/DDBJ whole genome shotgun (WGS) entry which is preliminary data.</text>
</comment>
<accession>A0AAV9S037</accession>
<gene>
    <name evidence="1" type="ORF">CRENBAI_022620</name>
</gene>
<organism evidence="1 2">
    <name type="scientific">Crenichthys baileyi</name>
    <name type="common">White River springfish</name>
    <dbReference type="NCBI Taxonomy" id="28760"/>
    <lineage>
        <taxon>Eukaryota</taxon>
        <taxon>Metazoa</taxon>
        <taxon>Chordata</taxon>
        <taxon>Craniata</taxon>
        <taxon>Vertebrata</taxon>
        <taxon>Euteleostomi</taxon>
        <taxon>Actinopterygii</taxon>
        <taxon>Neopterygii</taxon>
        <taxon>Teleostei</taxon>
        <taxon>Neoteleostei</taxon>
        <taxon>Acanthomorphata</taxon>
        <taxon>Ovalentaria</taxon>
        <taxon>Atherinomorphae</taxon>
        <taxon>Cyprinodontiformes</taxon>
        <taxon>Goodeidae</taxon>
        <taxon>Crenichthys</taxon>
    </lineage>
</organism>
<proteinExistence type="predicted"/>
<evidence type="ECO:0000313" key="2">
    <source>
        <dbReference type="Proteomes" id="UP001311232"/>
    </source>
</evidence>
<sequence length="196" mass="21359">MGCRAASLGQIGQSVAECAERQNVLSEPNFFLLAVSSRQRPTDTGSTFSRLYDPPNGLNGPMIETLRESVSPDSPNVEEIKVSPRESLILPQGRCLIPGYTRPDTPLGSTPGSKFSIDFCLTWSARLMFRFGSSELQVLGQIGQSVAELRSVKCAEPQAKFPPRRFQANVRPTFALSTLPNALYDPPNGLCENISP</sequence>
<evidence type="ECO:0000313" key="1">
    <source>
        <dbReference type="EMBL" id="KAK5614509.1"/>
    </source>
</evidence>
<reference evidence="1 2" key="1">
    <citation type="submission" date="2021-06" db="EMBL/GenBank/DDBJ databases">
        <authorList>
            <person name="Palmer J.M."/>
        </authorList>
    </citation>
    <scope>NUCLEOTIDE SEQUENCE [LARGE SCALE GENOMIC DNA]</scope>
    <source>
        <strain evidence="1 2">MEX-2019</strain>
        <tissue evidence="1">Muscle</tissue>
    </source>
</reference>
<dbReference type="EMBL" id="JAHHUM010001160">
    <property type="protein sequence ID" value="KAK5614509.1"/>
    <property type="molecule type" value="Genomic_DNA"/>
</dbReference>
<protein>
    <submittedName>
        <fullName evidence="1">Uncharacterized protein</fullName>
    </submittedName>
</protein>
<name>A0AAV9S037_9TELE</name>